<feature type="domain" description="Xylulose 5-phosphate/Fructose 6-phosphate phosphoketolase N-terminal" evidence="1">
    <location>
        <begin position="64"/>
        <end position="305"/>
    </location>
</feature>
<evidence type="ECO:0000313" key="2">
    <source>
        <dbReference type="EMBL" id="MCJ0972856.1"/>
    </source>
</evidence>
<dbReference type="InterPro" id="IPR018970">
    <property type="entry name" value="Xul5P/Fru6P_PKetolase_N"/>
</dbReference>
<dbReference type="PIRSF" id="PIRSF017245">
    <property type="entry name" value="Phosphoketolase"/>
    <property type="match status" value="1"/>
</dbReference>
<gene>
    <name evidence="2" type="ORF">MST27_05665</name>
</gene>
<dbReference type="Pfam" id="PF09364">
    <property type="entry name" value="XFP_N"/>
    <property type="match status" value="1"/>
</dbReference>
<dbReference type="PANTHER" id="PTHR31273:SF0">
    <property type="entry name" value="PHOSPHOKETOLASE-RELATED"/>
    <property type="match status" value="1"/>
</dbReference>
<organism evidence="2 3">
    <name type="scientific">Stutzerimonas marianensis</name>
    <dbReference type="NCBI Taxonomy" id="2929513"/>
    <lineage>
        <taxon>Bacteria</taxon>
        <taxon>Pseudomonadati</taxon>
        <taxon>Pseudomonadota</taxon>
        <taxon>Gammaproteobacteria</taxon>
        <taxon>Pseudomonadales</taxon>
        <taxon>Pseudomonadaceae</taxon>
        <taxon>Stutzerimonas</taxon>
    </lineage>
</organism>
<dbReference type="PANTHER" id="PTHR31273">
    <property type="entry name" value="PHOSPHOKETOLASE-RELATED"/>
    <property type="match status" value="1"/>
</dbReference>
<evidence type="ECO:0000259" key="1">
    <source>
        <dbReference type="Pfam" id="PF09364"/>
    </source>
</evidence>
<dbReference type="Proteomes" id="UP001139682">
    <property type="component" value="Unassembled WGS sequence"/>
</dbReference>
<dbReference type="Pfam" id="PF03894">
    <property type="entry name" value="XFP"/>
    <property type="match status" value="1"/>
</dbReference>
<dbReference type="EMBL" id="JALGRD010000002">
    <property type="protein sequence ID" value="MCJ0972856.1"/>
    <property type="molecule type" value="Genomic_DNA"/>
</dbReference>
<proteinExistence type="predicted"/>
<dbReference type="InterPro" id="IPR005593">
    <property type="entry name" value="Xul5P/Fru6P_PKetolase"/>
</dbReference>
<dbReference type="Gene3D" id="3.40.50.920">
    <property type="match status" value="1"/>
</dbReference>
<keyword evidence="3" id="KW-1185">Reference proteome</keyword>
<comment type="caution">
    <text evidence="2">The sequence shown here is derived from an EMBL/GenBank/DDBJ whole genome shotgun (WGS) entry which is preliminary data.</text>
</comment>
<protein>
    <submittedName>
        <fullName evidence="2">Xylulose 5-phosphate 3-epimerase</fullName>
    </submittedName>
</protein>
<dbReference type="InterPro" id="IPR009014">
    <property type="entry name" value="Transketo_C/PFOR_II"/>
</dbReference>
<evidence type="ECO:0000313" key="3">
    <source>
        <dbReference type="Proteomes" id="UP001139682"/>
    </source>
</evidence>
<accession>A0A9X1W0Z9</accession>
<dbReference type="Gene3D" id="3.40.50.970">
    <property type="match status" value="2"/>
</dbReference>
<reference evidence="2" key="1">
    <citation type="submission" date="2022-03" db="EMBL/GenBank/DDBJ databases">
        <title>Pseudomonas marianensis sp. nov., a marine bacterium isolated from deep-sea sediments of the Mariana Trench.</title>
        <authorList>
            <person name="Wei Y."/>
        </authorList>
    </citation>
    <scope>NUCLEOTIDE SEQUENCE</scope>
    <source>
        <strain evidence="2">PS1</strain>
    </source>
</reference>
<dbReference type="InterPro" id="IPR029061">
    <property type="entry name" value="THDP-binding"/>
</dbReference>
<dbReference type="RefSeq" id="WP_243605028.1">
    <property type="nucleotide sequence ID" value="NZ_JALGRD010000002.1"/>
</dbReference>
<dbReference type="SUPFAM" id="SSF52518">
    <property type="entry name" value="Thiamin diphosphate-binding fold (THDP-binding)"/>
    <property type="match status" value="2"/>
</dbReference>
<sequence length="801" mass="88525">MTQLLPSLVELDRHAESQPDFALWRRGYGPFEHRLDTQAAVYRLAHQIVQAGLQPSLGDVYRLLHAIDHLASAGLWLVVHMTYARRIRLDGAPLAAEDFKPAPEGHTGGSLNMVPAYAGYLGINALTGTTRGWLMGQGHCVAAIEALNLLSDNLHPEQEEAYGGGEAGINRLLQDFYGYALAADGVPAAPLGSHVNAHTGGGIAEGGYLGFAELQYAHLPLPGETLVAFLSDGAAEEQRGSDWMPRWWRAEDCGLALPIMIANGRRIEQRTQLGTHEGLEGFRQHLSRCGFDPISFDGRDPAAFVCMLWEMEQRLQRRVEERGRGILTYPLPIPYGIAETEKGFGFYGAGSNAAHNLPLPGNPHHDETSRALFNEHAAPLFVPPDKLQAARELLRRHRQRRPLERDNPMARRYPDEPTMPQLDYRDGACSPMAAVDDFFVELTRLNPGLRARVGNPDELASNRLSGVLQALKHRVVEPENEREAVDGRVITALNEEAVVSACLANQGGLNLVASYEAFCVKMLGAVRQGLLFARQQKEVGRPAGWLGWPIIATSHTWENGKNQQSHQDTTFCEALLGEMNDMVRVLFPADYNSALALLPTIYRARGTLACMVMPKRDRPALFDQAQAERLAKDGAILIEETKGFQPLLLIANGSYQLAEMQRAAARLREADVAYRLVYLQEPGRFRAPRDRWEIDALAADGVAERLFPERMPLRVLLTHMRPEVVRGHLWPILPDAQRNSVLGYRNRGGTLDEAGMQFANRASWANVLAACARLLDVPRTALLKPDEAAAVAGKGDPRLLR</sequence>
<dbReference type="GO" id="GO:0016832">
    <property type="term" value="F:aldehyde-lyase activity"/>
    <property type="evidence" value="ECO:0007669"/>
    <property type="project" value="InterPro"/>
</dbReference>
<dbReference type="AlphaFoldDB" id="A0A9X1W0Z9"/>
<name>A0A9X1W0Z9_9GAMM</name>
<dbReference type="GO" id="GO:0005975">
    <property type="term" value="P:carbohydrate metabolic process"/>
    <property type="evidence" value="ECO:0007669"/>
    <property type="project" value="InterPro"/>
</dbReference>